<dbReference type="EMBL" id="KQ459605">
    <property type="protein sequence ID" value="KPI91937.1"/>
    <property type="molecule type" value="Genomic_DNA"/>
</dbReference>
<dbReference type="PROSITE" id="PS00280">
    <property type="entry name" value="BPTI_KUNITZ_1"/>
    <property type="match status" value="1"/>
</dbReference>
<keyword evidence="2" id="KW-0722">Serine protease inhibitor</keyword>
<dbReference type="InterPro" id="IPR002223">
    <property type="entry name" value="Kunitz_BPTI"/>
</dbReference>
<dbReference type="SMART" id="SM00131">
    <property type="entry name" value="KU"/>
    <property type="match status" value="2"/>
</dbReference>
<gene>
    <name evidence="6" type="ORF">RR46_08363</name>
</gene>
<dbReference type="InterPro" id="IPR020901">
    <property type="entry name" value="Prtase_inh_Kunz-CS"/>
</dbReference>
<dbReference type="GO" id="GO:0005615">
    <property type="term" value="C:extracellular space"/>
    <property type="evidence" value="ECO:0007669"/>
    <property type="project" value="TreeGrafter"/>
</dbReference>
<keyword evidence="7" id="KW-1185">Reference proteome</keyword>
<protein>
    <submittedName>
        <fullName evidence="6">Tissue factor pathway inhibitor</fullName>
    </submittedName>
</protein>
<organism evidence="6 7">
    <name type="scientific">Papilio xuthus</name>
    <name type="common">Asian swallowtail butterfly</name>
    <dbReference type="NCBI Taxonomy" id="66420"/>
    <lineage>
        <taxon>Eukaryota</taxon>
        <taxon>Metazoa</taxon>
        <taxon>Ecdysozoa</taxon>
        <taxon>Arthropoda</taxon>
        <taxon>Hexapoda</taxon>
        <taxon>Insecta</taxon>
        <taxon>Pterygota</taxon>
        <taxon>Neoptera</taxon>
        <taxon>Endopterygota</taxon>
        <taxon>Lepidoptera</taxon>
        <taxon>Glossata</taxon>
        <taxon>Ditrysia</taxon>
        <taxon>Papilionoidea</taxon>
        <taxon>Papilionidae</taxon>
        <taxon>Papilioninae</taxon>
        <taxon>Papilio</taxon>
    </lineage>
</organism>
<sequence>MVLPPEGRKGRGNAREEGATGLKTRHKSCFLRPDTGPCRADLIQWYYDVKQSRCFRFFWGGCQGNGNRFETHEDCKDYCKLNLTEHTANIPFFCSVLFDYGTCFGHYFRWGWDKLTKTCKRYLYSGCGGNQNNFQTRDECFKTCLIPPSNSLKEMRTFTTCIPVNYIPARFPTF</sequence>
<dbReference type="PANTHER" id="PTHR10083:SF374">
    <property type="entry name" value="BPTI_KUNITZ INHIBITOR DOMAIN-CONTAINING PROTEIN"/>
    <property type="match status" value="1"/>
</dbReference>
<dbReference type="CDD" id="cd00109">
    <property type="entry name" value="Kunitz-type"/>
    <property type="match status" value="1"/>
</dbReference>
<proteinExistence type="predicted"/>
<dbReference type="InterPro" id="IPR050098">
    <property type="entry name" value="TFPI/VKTCI-like"/>
</dbReference>
<evidence type="ECO:0000256" key="1">
    <source>
        <dbReference type="ARBA" id="ARBA00022690"/>
    </source>
</evidence>
<dbReference type="FunFam" id="4.10.410.10:FF:000020">
    <property type="entry name" value="Collagen, type VI, alpha 3"/>
    <property type="match status" value="1"/>
</dbReference>
<name>A0A194PF80_PAPXU</name>
<evidence type="ECO:0000256" key="2">
    <source>
        <dbReference type="ARBA" id="ARBA00022900"/>
    </source>
</evidence>
<dbReference type="Pfam" id="PF00014">
    <property type="entry name" value="Kunitz_BPTI"/>
    <property type="match status" value="2"/>
</dbReference>
<feature type="region of interest" description="Disordered" evidence="4">
    <location>
        <begin position="1"/>
        <end position="20"/>
    </location>
</feature>
<feature type="domain" description="BPTI/Kunitz inhibitor" evidence="5">
    <location>
        <begin position="94"/>
        <end position="144"/>
    </location>
</feature>
<dbReference type="STRING" id="66420.A0A194PF80"/>
<dbReference type="PROSITE" id="PS50279">
    <property type="entry name" value="BPTI_KUNITZ_2"/>
    <property type="match status" value="2"/>
</dbReference>
<reference evidence="6 7" key="1">
    <citation type="journal article" date="2015" name="Nat. Commun.">
        <title>Outbred genome sequencing and CRISPR/Cas9 gene editing in butterflies.</title>
        <authorList>
            <person name="Li X."/>
            <person name="Fan D."/>
            <person name="Zhang W."/>
            <person name="Liu G."/>
            <person name="Zhang L."/>
            <person name="Zhao L."/>
            <person name="Fang X."/>
            <person name="Chen L."/>
            <person name="Dong Y."/>
            <person name="Chen Y."/>
            <person name="Ding Y."/>
            <person name="Zhao R."/>
            <person name="Feng M."/>
            <person name="Zhu Y."/>
            <person name="Feng Y."/>
            <person name="Jiang X."/>
            <person name="Zhu D."/>
            <person name="Xiang H."/>
            <person name="Feng X."/>
            <person name="Li S."/>
            <person name="Wang J."/>
            <person name="Zhang G."/>
            <person name="Kronforst M.R."/>
            <person name="Wang W."/>
        </authorList>
    </citation>
    <scope>NUCLEOTIDE SEQUENCE [LARGE SCALE GENOMIC DNA]</scope>
    <source>
        <strain evidence="6">Ya'a_city_454_Px</strain>
        <tissue evidence="6">Whole body</tissue>
    </source>
</reference>
<evidence type="ECO:0000313" key="7">
    <source>
        <dbReference type="Proteomes" id="UP000053268"/>
    </source>
</evidence>
<evidence type="ECO:0000313" key="6">
    <source>
        <dbReference type="EMBL" id="KPI91937.1"/>
    </source>
</evidence>
<dbReference type="Gene3D" id="4.10.410.10">
    <property type="entry name" value="Pancreatic trypsin inhibitor Kunitz domain"/>
    <property type="match status" value="2"/>
</dbReference>
<dbReference type="Proteomes" id="UP000053268">
    <property type="component" value="Unassembled WGS sequence"/>
</dbReference>
<dbReference type="AlphaFoldDB" id="A0A194PF80"/>
<feature type="compositionally biased region" description="Basic and acidic residues" evidence="4">
    <location>
        <begin position="1"/>
        <end position="18"/>
    </location>
</feature>
<dbReference type="PRINTS" id="PR00759">
    <property type="entry name" value="BASICPTASE"/>
</dbReference>
<accession>A0A194PF80</accession>
<feature type="domain" description="BPTI/Kunitz inhibitor" evidence="5">
    <location>
        <begin position="29"/>
        <end position="79"/>
    </location>
</feature>
<keyword evidence="1" id="KW-0646">Protease inhibitor</keyword>
<dbReference type="PANTHER" id="PTHR10083">
    <property type="entry name" value="KUNITZ-TYPE PROTEASE INHIBITOR-RELATED"/>
    <property type="match status" value="1"/>
</dbReference>
<evidence type="ECO:0000256" key="4">
    <source>
        <dbReference type="SAM" id="MobiDB-lite"/>
    </source>
</evidence>
<evidence type="ECO:0000256" key="3">
    <source>
        <dbReference type="ARBA" id="ARBA00023157"/>
    </source>
</evidence>
<dbReference type="GO" id="GO:0004867">
    <property type="term" value="F:serine-type endopeptidase inhibitor activity"/>
    <property type="evidence" value="ECO:0007669"/>
    <property type="project" value="UniProtKB-KW"/>
</dbReference>
<dbReference type="InterPro" id="IPR036880">
    <property type="entry name" value="Kunitz_BPTI_sf"/>
</dbReference>
<evidence type="ECO:0000259" key="5">
    <source>
        <dbReference type="PROSITE" id="PS50279"/>
    </source>
</evidence>
<keyword evidence="3" id="KW-1015">Disulfide bond</keyword>
<dbReference type="SUPFAM" id="SSF57362">
    <property type="entry name" value="BPTI-like"/>
    <property type="match status" value="2"/>
</dbReference>